<keyword evidence="1" id="KW-0472">Membrane</keyword>
<comment type="caution">
    <text evidence="2">The sequence shown here is derived from an EMBL/GenBank/DDBJ whole genome shotgun (WGS) entry which is preliminary data.</text>
</comment>
<organism evidence="2 3">
    <name type="scientific">Ravibacter arvi</name>
    <dbReference type="NCBI Taxonomy" id="2051041"/>
    <lineage>
        <taxon>Bacteria</taxon>
        <taxon>Pseudomonadati</taxon>
        <taxon>Bacteroidota</taxon>
        <taxon>Cytophagia</taxon>
        <taxon>Cytophagales</taxon>
        <taxon>Spirosomataceae</taxon>
        <taxon>Ravibacter</taxon>
    </lineage>
</organism>
<keyword evidence="3" id="KW-1185">Reference proteome</keyword>
<evidence type="ECO:0000313" key="2">
    <source>
        <dbReference type="EMBL" id="GAA4444443.1"/>
    </source>
</evidence>
<gene>
    <name evidence="2" type="ORF">GCM10023091_34580</name>
</gene>
<sequence>MVEGSELRIIYLVLFVGQIYIYCLIYKLFIELFKCFGDIAADESKRANFEICSIKSYEEK</sequence>
<dbReference type="Proteomes" id="UP001501508">
    <property type="component" value="Unassembled WGS sequence"/>
</dbReference>
<evidence type="ECO:0000256" key="1">
    <source>
        <dbReference type="SAM" id="Phobius"/>
    </source>
</evidence>
<keyword evidence="1" id="KW-0812">Transmembrane</keyword>
<protein>
    <submittedName>
        <fullName evidence="2">Uncharacterized protein</fullName>
    </submittedName>
</protein>
<proteinExistence type="predicted"/>
<feature type="transmembrane region" description="Helical" evidence="1">
    <location>
        <begin position="9"/>
        <end position="29"/>
    </location>
</feature>
<evidence type="ECO:0000313" key="3">
    <source>
        <dbReference type="Proteomes" id="UP001501508"/>
    </source>
</evidence>
<reference evidence="3" key="1">
    <citation type="journal article" date="2019" name="Int. J. Syst. Evol. Microbiol.">
        <title>The Global Catalogue of Microorganisms (GCM) 10K type strain sequencing project: providing services to taxonomists for standard genome sequencing and annotation.</title>
        <authorList>
            <consortium name="The Broad Institute Genomics Platform"/>
            <consortium name="The Broad Institute Genome Sequencing Center for Infectious Disease"/>
            <person name="Wu L."/>
            <person name="Ma J."/>
        </authorList>
    </citation>
    <scope>NUCLEOTIDE SEQUENCE [LARGE SCALE GENOMIC DNA]</scope>
    <source>
        <strain evidence="3">JCM 31920</strain>
    </source>
</reference>
<keyword evidence="1" id="KW-1133">Transmembrane helix</keyword>
<dbReference type="EMBL" id="BAABEY010000032">
    <property type="protein sequence ID" value="GAA4444443.1"/>
    <property type="molecule type" value="Genomic_DNA"/>
</dbReference>
<accession>A0ABP8M812</accession>
<name>A0ABP8M812_9BACT</name>